<dbReference type="InterPro" id="IPR016136">
    <property type="entry name" value="DNA_helicase_N/primase_C"/>
</dbReference>
<keyword evidence="5" id="KW-1185">Reference proteome</keyword>
<evidence type="ECO:0000256" key="1">
    <source>
        <dbReference type="ARBA" id="ARBA00022705"/>
    </source>
</evidence>
<keyword evidence="1" id="KW-0235">DNA replication</keyword>
<dbReference type="GO" id="GO:0005524">
    <property type="term" value="F:ATP binding"/>
    <property type="evidence" value="ECO:0007669"/>
    <property type="project" value="InterPro"/>
</dbReference>
<accession>A0A2K8SYN7</accession>
<dbReference type="SUPFAM" id="SSF48024">
    <property type="entry name" value="N-terminal domain of DnaB helicase"/>
    <property type="match status" value="1"/>
</dbReference>
<dbReference type="InterPro" id="IPR027417">
    <property type="entry name" value="P-loop_NTPase"/>
</dbReference>
<dbReference type="OrthoDB" id="503305at2"/>
<dbReference type="PANTHER" id="PTHR30153">
    <property type="entry name" value="REPLICATIVE DNA HELICASE DNAB"/>
    <property type="match status" value="1"/>
</dbReference>
<dbReference type="GO" id="GO:0005829">
    <property type="term" value="C:cytosol"/>
    <property type="evidence" value="ECO:0007669"/>
    <property type="project" value="TreeGrafter"/>
</dbReference>
<gene>
    <name evidence="4" type="ORF">COO91_06478</name>
</gene>
<evidence type="ECO:0000313" key="5">
    <source>
        <dbReference type="Proteomes" id="UP000232003"/>
    </source>
</evidence>
<dbReference type="Pfam" id="PF00772">
    <property type="entry name" value="DnaB"/>
    <property type="match status" value="1"/>
</dbReference>
<organism evidence="4 5">
    <name type="scientific">Nostoc flagelliforme CCNUN1</name>
    <dbReference type="NCBI Taxonomy" id="2038116"/>
    <lineage>
        <taxon>Bacteria</taxon>
        <taxon>Bacillati</taxon>
        <taxon>Cyanobacteriota</taxon>
        <taxon>Cyanophyceae</taxon>
        <taxon>Nostocales</taxon>
        <taxon>Nostocaceae</taxon>
        <taxon>Nostoc</taxon>
    </lineage>
</organism>
<keyword evidence="4" id="KW-0547">Nucleotide-binding</keyword>
<keyword evidence="2" id="KW-0238">DNA-binding</keyword>
<evidence type="ECO:0000256" key="2">
    <source>
        <dbReference type="ARBA" id="ARBA00023125"/>
    </source>
</evidence>
<dbReference type="GO" id="GO:0003678">
    <property type="term" value="F:DNA helicase activity"/>
    <property type="evidence" value="ECO:0007669"/>
    <property type="project" value="InterPro"/>
</dbReference>
<dbReference type="InterPro" id="IPR007693">
    <property type="entry name" value="DNA_helicase_DnaB-like_N"/>
</dbReference>
<evidence type="ECO:0000313" key="4">
    <source>
        <dbReference type="EMBL" id="AUB40463.1"/>
    </source>
</evidence>
<reference evidence="4 5" key="1">
    <citation type="submission" date="2017-11" db="EMBL/GenBank/DDBJ databases">
        <title>Complete genome of a free-living desiccation-tolerant cyanobacterium and its photosynthetic adaptation to extreme terrestrial habitat.</title>
        <authorList>
            <person name="Shang J."/>
        </authorList>
    </citation>
    <scope>NUCLEOTIDE SEQUENCE [LARGE SCALE GENOMIC DNA]</scope>
    <source>
        <strain evidence="4 5">CCNUN1</strain>
    </source>
</reference>
<dbReference type="Proteomes" id="UP000232003">
    <property type="component" value="Chromosome"/>
</dbReference>
<keyword evidence="4" id="KW-0378">Hydrolase</keyword>
<dbReference type="AlphaFoldDB" id="A0A2K8SYN7"/>
<keyword evidence="4" id="KW-0347">Helicase</keyword>
<sequence length="819" mass="91887">MVLVPYSYTEEPNFRPDIDRLPPQNIEAEEAVLGGILIDPNAIYRVKDRLRPEHFYIGAHRDIYQACLRVCKKGLPTGGSSGLLHVTSWLSDHDLLARIGGRNKLATLVDRTVSAVNIDSLAALIMLTAQRRELLKTANELIHLAYDTELEWSDICVASKNKVLSVIETPLAPTKEENELWHYNKLVSELENVYLKTSNPGLKLYRLNQLANAHPEIKKGVTGLEDLYMKSLCATVEPRKTLDQLEDEVGTQGRKWLLGGMLPQATTALVIADGGVGKTKFLYDLLHCIASGKNWNGFPATSDGRRVLIYQGDESKHDMLQALNKRGFKPGTEVREKTGVRFGWNTDAMPTLYEDAAEFKPAVVMIDSLTFVNRYSLYDENRTEYSRPVLELNKFAAETGITVIIVHHTNRNGQARGTTAVRNAVSEVIKLEKDPNPSANPQEKILTIEKSRSRRFPASYRLFFNEEDFSFSVLEEVGQELGSPDLSTKDQIIKFLQEHANVKYQAEEVAHYIKTTSGNARRCLSQLARDGLVILDERSFSGTAKLYYIARESEKCSTETSLQTATVTSSQRITFESDSSACQPEIIDESGNMYKNEGSPRDHLAIALTDHLLNNSVSHTEQEVLLNCNEGDHLSMPETAVLSNPELEKKINVQTDHLITFGGNIEATSNPEGDPVRRSQGDHEVIQGDRDRLNGNSCVLQTSEQELPILPLIEEKATYWSVSFQREVKVFQIFDVHSEVSCQVPGRGRLSLPFTDLKYCEQSPKSNLNMGDKVVILEGKYKETFATITTIRADGIWLKCDDRRKPLARAYFPHQLGKV</sequence>
<dbReference type="PANTHER" id="PTHR30153:SF2">
    <property type="entry name" value="REPLICATIVE DNA HELICASE"/>
    <property type="match status" value="1"/>
</dbReference>
<dbReference type="EMBL" id="CP024785">
    <property type="protein sequence ID" value="AUB40463.1"/>
    <property type="molecule type" value="Genomic_DNA"/>
</dbReference>
<keyword evidence="4" id="KW-0067">ATP-binding</keyword>
<dbReference type="GO" id="GO:0006260">
    <property type="term" value="P:DNA replication"/>
    <property type="evidence" value="ECO:0007669"/>
    <property type="project" value="UniProtKB-KW"/>
</dbReference>
<dbReference type="SUPFAM" id="SSF52540">
    <property type="entry name" value="P-loop containing nucleoside triphosphate hydrolases"/>
    <property type="match status" value="1"/>
</dbReference>
<dbReference type="Pfam" id="PF13481">
    <property type="entry name" value="AAA_25"/>
    <property type="match status" value="1"/>
</dbReference>
<dbReference type="GO" id="GO:0003677">
    <property type="term" value="F:DNA binding"/>
    <property type="evidence" value="ECO:0007669"/>
    <property type="project" value="UniProtKB-KW"/>
</dbReference>
<dbReference type="RefSeq" id="WP_100901170.1">
    <property type="nucleotide sequence ID" value="NZ_CAWNNC010000001.1"/>
</dbReference>
<evidence type="ECO:0000259" key="3">
    <source>
        <dbReference type="Pfam" id="PF00772"/>
    </source>
</evidence>
<protein>
    <submittedName>
        <fullName evidence="4">Replicative DNA helicase</fullName>
    </submittedName>
</protein>
<dbReference type="Gene3D" id="1.10.860.10">
    <property type="entry name" value="DNAb Helicase, Chain A"/>
    <property type="match status" value="1"/>
</dbReference>
<proteinExistence type="predicted"/>
<dbReference type="Gene3D" id="3.40.50.300">
    <property type="entry name" value="P-loop containing nucleotide triphosphate hydrolases"/>
    <property type="match status" value="1"/>
</dbReference>
<dbReference type="KEGG" id="nfl:COO91_06478"/>
<feature type="domain" description="DNA helicase DnaB-like N-terminal" evidence="3">
    <location>
        <begin position="22"/>
        <end position="125"/>
    </location>
</feature>
<dbReference type="InterPro" id="IPR036185">
    <property type="entry name" value="DNA_heli_DnaB-like_N_sf"/>
</dbReference>
<name>A0A2K8SYN7_9NOSO</name>